<name>A0ACC0Z9L3_9ROSI</name>
<proteinExistence type="predicted"/>
<protein>
    <submittedName>
        <fullName evidence="1">Uncharacterized protein</fullName>
    </submittedName>
</protein>
<organism evidence="1 2">
    <name type="scientific">Pistacia integerrima</name>
    <dbReference type="NCBI Taxonomy" id="434235"/>
    <lineage>
        <taxon>Eukaryota</taxon>
        <taxon>Viridiplantae</taxon>
        <taxon>Streptophyta</taxon>
        <taxon>Embryophyta</taxon>
        <taxon>Tracheophyta</taxon>
        <taxon>Spermatophyta</taxon>
        <taxon>Magnoliopsida</taxon>
        <taxon>eudicotyledons</taxon>
        <taxon>Gunneridae</taxon>
        <taxon>Pentapetalae</taxon>
        <taxon>rosids</taxon>
        <taxon>malvids</taxon>
        <taxon>Sapindales</taxon>
        <taxon>Anacardiaceae</taxon>
        <taxon>Pistacia</taxon>
    </lineage>
</organism>
<dbReference type="Proteomes" id="UP001163603">
    <property type="component" value="Chromosome 2"/>
</dbReference>
<accession>A0ACC0Z9L3</accession>
<gene>
    <name evidence="1" type="ORF">Pint_16703</name>
</gene>
<dbReference type="EMBL" id="CM047737">
    <property type="protein sequence ID" value="KAJ0048104.1"/>
    <property type="molecule type" value="Genomic_DNA"/>
</dbReference>
<comment type="caution">
    <text evidence="1">The sequence shown here is derived from an EMBL/GenBank/DDBJ whole genome shotgun (WGS) entry which is preliminary data.</text>
</comment>
<sequence>MLGSACLENLINRPEASPTEYSKANKELRKIRGSMKLINELRTKQKANCCNTLKSFIHLGKCDMPMKEIVGLKSLMAECPEDKDLLDMATEELNQAVEEEKKITKSAAQIGSSIEKSECSKLSAGVSCLLAVVECEVVISLAVKSSCLAIVVFGFCLSGLLFIPSACLENLINRVYIMDPQFSKPEASPAEYSKANKELRKIRGSMKLINELRTKQKEIVGLKSLMAECPEDKDLLDMATEELNQAVEEEKKITESAAQIGSLIEKSEYSKLSAGVSCLLAVVECEVVISLAVKSSCLAKVVFRFCLSGLLSLSYSKGTGGEDSFLFAMDIFKLYERYSQKKAWKFDVIGVTESDLRGYKEASAAISGAGVYGKLKFESGIHGVQKSGQVHTSAVSVTILPQADEMSRLRNEDLRIDTYRSGGSGGQHANTTNSAVRITHIPTGMTVSIQDERSQHMNKAKELKVLCARLYEMERLRIQVSRSKLRSEQIGSGDRSELIRTYNFPQGRVMDRCVSITHHAINDVMQGENIDIFIDALLLQQEMDAIASFSSSQ</sequence>
<reference evidence="2" key="1">
    <citation type="journal article" date="2023" name="G3 (Bethesda)">
        <title>Genome assembly and association tests identify interacting loci associated with vigor, precocity, and sex in interspecific pistachio rootstocks.</title>
        <authorList>
            <person name="Palmer W."/>
            <person name="Jacygrad E."/>
            <person name="Sagayaradj S."/>
            <person name="Cavanaugh K."/>
            <person name="Han R."/>
            <person name="Bertier L."/>
            <person name="Beede B."/>
            <person name="Kafkas S."/>
            <person name="Golino D."/>
            <person name="Preece J."/>
            <person name="Michelmore R."/>
        </authorList>
    </citation>
    <scope>NUCLEOTIDE SEQUENCE [LARGE SCALE GENOMIC DNA]</scope>
</reference>
<evidence type="ECO:0000313" key="2">
    <source>
        <dbReference type="Proteomes" id="UP001163603"/>
    </source>
</evidence>
<keyword evidence="2" id="KW-1185">Reference proteome</keyword>
<evidence type="ECO:0000313" key="1">
    <source>
        <dbReference type="EMBL" id="KAJ0048104.1"/>
    </source>
</evidence>